<evidence type="ECO:0000313" key="2">
    <source>
        <dbReference type="EMBL" id="MFD2799311.1"/>
    </source>
</evidence>
<dbReference type="Proteomes" id="UP001597478">
    <property type="component" value="Unassembled WGS sequence"/>
</dbReference>
<organism evidence="2 3">
    <name type="scientific">Prauserella oleivorans</name>
    <dbReference type="NCBI Taxonomy" id="1478153"/>
    <lineage>
        <taxon>Bacteria</taxon>
        <taxon>Bacillati</taxon>
        <taxon>Actinomycetota</taxon>
        <taxon>Actinomycetes</taxon>
        <taxon>Pseudonocardiales</taxon>
        <taxon>Pseudonocardiaceae</taxon>
        <taxon>Prauserella</taxon>
    </lineage>
</organism>
<comment type="caution">
    <text evidence="2">The sequence shown here is derived from an EMBL/GenBank/DDBJ whole genome shotgun (WGS) entry which is preliminary data.</text>
</comment>
<gene>
    <name evidence="2" type="ORF">ACFS2C_07905</name>
</gene>
<sequence length="447" mass="46482">MNPFPIEEDPVSVPPVSAYQRAIAAFESIARADRPQSWLTVRSREDVLVDAKAVDERVRAGERLPLAGTLVAIQEHPVAAQRLVQSGAVILGIADAAGLAASPVLDVVDAATCWSLPAECRGVVAVRPTRGLVPGPGEVTVLARNIDIGQHAAAALTGRDDTDPASRAWPASVRFSAGEHPRIAVPRQRERAGLPQPAQAGFSATVDTLRATGAVVEEISLTAGVRRWRGQPATTLDGFDALVLPLEGTTPALADLVGTLDVAAVAFSDRDAADAAVVTRAFDDQIAIDVVGQLSGIQADTPYPDTGVELAVFGAYLRGQPLNDRLAEVGARFTGFVETAPYYRMVALPGSPPQPGILRAAEGGGPLLAERWVVSEAGLGHFLAGLPAPMTLGSIDLAGGATATGLLCDPVAAAEGTDITAYGCWRAYLRYLSTRRADVPGPRPASG</sequence>
<evidence type="ECO:0000313" key="3">
    <source>
        <dbReference type="Proteomes" id="UP001597478"/>
    </source>
</evidence>
<dbReference type="EMBL" id="JBHUOF010000007">
    <property type="protein sequence ID" value="MFD2799311.1"/>
    <property type="molecule type" value="Genomic_DNA"/>
</dbReference>
<reference evidence="3" key="1">
    <citation type="journal article" date="2019" name="Int. J. Syst. Evol. Microbiol.">
        <title>The Global Catalogue of Microorganisms (GCM) 10K type strain sequencing project: providing services to taxonomists for standard genome sequencing and annotation.</title>
        <authorList>
            <consortium name="The Broad Institute Genomics Platform"/>
            <consortium name="The Broad Institute Genome Sequencing Center for Infectious Disease"/>
            <person name="Wu L."/>
            <person name="Ma J."/>
        </authorList>
    </citation>
    <scope>NUCLEOTIDE SEQUENCE [LARGE SCALE GENOMIC DNA]</scope>
    <source>
        <strain evidence="3">IBRC-M 10906</strain>
    </source>
</reference>
<dbReference type="SUPFAM" id="SSF75304">
    <property type="entry name" value="Amidase signature (AS) enzymes"/>
    <property type="match status" value="1"/>
</dbReference>
<feature type="domain" description="Allophanate hydrolase C-terminal" evidence="1">
    <location>
        <begin position="308"/>
        <end position="429"/>
    </location>
</feature>
<protein>
    <submittedName>
        <fullName evidence="2">Amidase</fullName>
    </submittedName>
</protein>
<accession>A0ABW5W7V2</accession>
<dbReference type="InterPro" id="IPR053844">
    <property type="entry name" value="AH_C"/>
</dbReference>
<dbReference type="Gene3D" id="3.10.490.10">
    <property type="entry name" value="Gamma-glutamyl cyclotransferase-like"/>
    <property type="match status" value="1"/>
</dbReference>
<dbReference type="Gene3D" id="3.90.1300.10">
    <property type="entry name" value="Amidase signature (AS) domain"/>
    <property type="match status" value="1"/>
</dbReference>
<dbReference type="Pfam" id="PF21986">
    <property type="entry name" value="AH_C"/>
    <property type="match status" value="1"/>
</dbReference>
<proteinExistence type="predicted"/>
<keyword evidence="3" id="KW-1185">Reference proteome</keyword>
<dbReference type="InterPro" id="IPR036928">
    <property type="entry name" value="AS_sf"/>
</dbReference>
<name>A0ABW5W7V2_9PSEU</name>
<dbReference type="RefSeq" id="WP_377385882.1">
    <property type="nucleotide sequence ID" value="NZ_JBHSAN010000006.1"/>
</dbReference>
<evidence type="ECO:0000259" key="1">
    <source>
        <dbReference type="Pfam" id="PF21986"/>
    </source>
</evidence>